<comment type="similarity">
    <text evidence="3 5">Belongs to the pectinacetylesterase family.</text>
</comment>
<dbReference type="EMBL" id="JAGGNH010000003">
    <property type="protein sequence ID" value="KAJ0977718.1"/>
    <property type="molecule type" value="Genomic_DNA"/>
</dbReference>
<dbReference type="OrthoDB" id="2015280at2759"/>
<gene>
    <name evidence="6" type="ORF">J5N97_013192</name>
</gene>
<keyword evidence="5" id="KW-0964">Secreted</keyword>
<evidence type="ECO:0000256" key="4">
    <source>
        <dbReference type="ARBA" id="ARBA00022512"/>
    </source>
</evidence>
<organism evidence="6 7">
    <name type="scientific">Dioscorea zingiberensis</name>
    <dbReference type="NCBI Taxonomy" id="325984"/>
    <lineage>
        <taxon>Eukaryota</taxon>
        <taxon>Viridiplantae</taxon>
        <taxon>Streptophyta</taxon>
        <taxon>Embryophyta</taxon>
        <taxon>Tracheophyta</taxon>
        <taxon>Spermatophyta</taxon>
        <taxon>Magnoliopsida</taxon>
        <taxon>Liliopsida</taxon>
        <taxon>Dioscoreales</taxon>
        <taxon>Dioscoreaceae</taxon>
        <taxon>Dioscorea</taxon>
    </lineage>
</organism>
<evidence type="ECO:0000256" key="5">
    <source>
        <dbReference type="RuleBase" id="RU363114"/>
    </source>
</evidence>
<comment type="caution">
    <text evidence="6">The sequence shown here is derived from an EMBL/GenBank/DDBJ whole genome shotgun (WGS) entry which is preliminary data.</text>
</comment>
<dbReference type="GO" id="GO:0016787">
    <property type="term" value="F:hydrolase activity"/>
    <property type="evidence" value="ECO:0007669"/>
    <property type="project" value="UniProtKB-KW"/>
</dbReference>
<dbReference type="EC" id="3.1.1.-" evidence="5"/>
<dbReference type="Pfam" id="PF03283">
    <property type="entry name" value="PAE"/>
    <property type="match status" value="1"/>
</dbReference>
<protein>
    <recommendedName>
        <fullName evidence="5">Pectin acetylesterase</fullName>
        <ecNumber evidence="5">3.1.1.-</ecNumber>
    </recommendedName>
</protein>
<reference evidence="6" key="1">
    <citation type="submission" date="2021-03" db="EMBL/GenBank/DDBJ databases">
        <authorList>
            <person name="Li Z."/>
            <person name="Yang C."/>
        </authorList>
    </citation>
    <scope>NUCLEOTIDE SEQUENCE</scope>
    <source>
        <strain evidence="6">Dzin_1.0</strain>
        <tissue evidence="6">Leaf</tissue>
    </source>
</reference>
<evidence type="ECO:0000256" key="3">
    <source>
        <dbReference type="ARBA" id="ARBA00005784"/>
    </source>
</evidence>
<name>A0A9D5HIK3_9LILI</name>
<evidence type="ECO:0000313" key="7">
    <source>
        <dbReference type="Proteomes" id="UP001085076"/>
    </source>
</evidence>
<evidence type="ECO:0000256" key="2">
    <source>
        <dbReference type="ARBA" id="ARBA00004191"/>
    </source>
</evidence>
<dbReference type="PANTHER" id="PTHR21562">
    <property type="entry name" value="NOTUM-RELATED"/>
    <property type="match status" value="1"/>
</dbReference>
<proteinExistence type="inferred from homology"/>
<dbReference type="Proteomes" id="UP001085076">
    <property type="component" value="Miscellaneous, Linkage group lg03"/>
</dbReference>
<keyword evidence="5" id="KW-0961">Cell wall biogenesis/degradation</keyword>
<comment type="function">
    <text evidence="1 5">Hydrolyzes acetyl esters in homogalacturonan regions of pectin. In type I primary cell wall, galacturonic acid residues of pectin can be acetylated at the O-2 and O-3 positions. Decreasing the degree of acetylation of pectin gels in vitro alters their physical properties.</text>
</comment>
<keyword evidence="7" id="KW-1185">Reference proteome</keyword>
<sequence length="101" mass="11137">MIPSFMLPICLAEKLLVKLRTVDGASFAGDSEYNVIAQTINTLYFRGKRIWDAIIQDLLPKGLMFAEKALLSGCSAGGLATFIHCDEFAQLFPETTCEMSQ</sequence>
<keyword evidence="5" id="KW-0378">Hydrolase</keyword>
<dbReference type="GO" id="GO:0071555">
    <property type="term" value="P:cell wall organization"/>
    <property type="evidence" value="ECO:0007669"/>
    <property type="project" value="UniProtKB-KW"/>
</dbReference>
<evidence type="ECO:0000313" key="6">
    <source>
        <dbReference type="EMBL" id="KAJ0977718.1"/>
    </source>
</evidence>
<reference evidence="6" key="2">
    <citation type="journal article" date="2022" name="Hortic Res">
        <title>The genome of Dioscorea zingiberensis sheds light on the biosynthesis, origin and evolution of the medicinally important diosgenin saponins.</title>
        <authorList>
            <person name="Li Y."/>
            <person name="Tan C."/>
            <person name="Li Z."/>
            <person name="Guo J."/>
            <person name="Li S."/>
            <person name="Chen X."/>
            <person name="Wang C."/>
            <person name="Dai X."/>
            <person name="Yang H."/>
            <person name="Song W."/>
            <person name="Hou L."/>
            <person name="Xu J."/>
            <person name="Tong Z."/>
            <person name="Xu A."/>
            <person name="Yuan X."/>
            <person name="Wang W."/>
            <person name="Yang Q."/>
            <person name="Chen L."/>
            <person name="Sun Z."/>
            <person name="Wang K."/>
            <person name="Pan B."/>
            <person name="Chen J."/>
            <person name="Bao Y."/>
            <person name="Liu F."/>
            <person name="Qi X."/>
            <person name="Gang D.R."/>
            <person name="Wen J."/>
            <person name="Li J."/>
        </authorList>
    </citation>
    <scope>NUCLEOTIDE SEQUENCE</scope>
    <source>
        <strain evidence="6">Dzin_1.0</strain>
    </source>
</reference>
<comment type="subcellular location">
    <subcellularLocation>
        <location evidence="2 5">Secreted</location>
        <location evidence="2 5">Cell wall</location>
    </subcellularLocation>
</comment>
<keyword evidence="4 5" id="KW-0134">Cell wall</keyword>
<accession>A0A9D5HIK3</accession>
<dbReference type="PANTHER" id="PTHR21562:SF69">
    <property type="entry name" value="PECTIN ACETYLESTERASE 9"/>
    <property type="match status" value="1"/>
</dbReference>
<dbReference type="AlphaFoldDB" id="A0A9D5HIK3"/>
<dbReference type="InterPro" id="IPR004963">
    <property type="entry name" value="PAE/NOTUM"/>
</dbReference>
<evidence type="ECO:0000256" key="1">
    <source>
        <dbReference type="ARBA" id="ARBA00003534"/>
    </source>
</evidence>